<comment type="caution">
    <text evidence="2">The sequence shown here is derived from an EMBL/GenBank/DDBJ whole genome shotgun (WGS) entry which is preliminary data.</text>
</comment>
<keyword evidence="1" id="KW-0732">Signal</keyword>
<sequence length="160" mass="18228">MNKYITLLPFLILSFSLHAEIVKNSHGEMIQLNSNGTWKKIKESNQSNTAPLENNQLLVIEAKDGNDNPVKVNTLVKILESTINIHATKETVSQYIHLTSIMTKLDLKNEYSFVPRESLVTFDRSILEVYLKYTSKNDFGADVTGDNIIRYDLQTQKIIP</sequence>
<dbReference type="AlphaFoldDB" id="V2TG83"/>
<evidence type="ECO:0000313" key="3">
    <source>
        <dbReference type="Proteomes" id="UP000023785"/>
    </source>
</evidence>
<proteinExistence type="predicted"/>
<dbReference type="eggNOG" id="ENOG5031SZ9">
    <property type="taxonomic scope" value="Bacteria"/>
</dbReference>
<dbReference type="HOGENOM" id="CLU_1648470_0_0_6"/>
<accession>V2TG83</accession>
<name>V2TG83_9GAMM</name>
<dbReference type="PATRIC" id="fig|1392540.3.peg.33"/>
<dbReference type="RefSeq" id="WP_023271641.1">
    <property type="nucleotide sequence ID" value="NZ_KI530712.1"/>
</dbReference>
<evidence type="ECO:0000256" key="1">
    <source>
        <dbReference type="SAM" id="SignalP"/>
    </source>
</evidence>
<organism evidence="2 3">
    <name type="scientific">Acinetobacter nectaris CIP 110549</name>
    <dbReference type="NCBI Taxonomy" id="1392540"/>
    <lineage>
        <taxon>Bacteria</taxon>
        <taxon>Pseudomonadati</taxon>
        <taxon>Pseudomonadota</taxon>
        <taxon>Gammaproteobacteria</taxon>
        <taxon>Moraxellales</taxon>
        <taxon>Moraxellaceae</taxon>
        <taxon>Acinetobacter</taxon>
    </lineage>
</organism>
<reference evidence="2 3" key="1">
    <citation type="submission" date="2013-10" db="EMBL/GenBank/DDBJ databases">
        <title>The Genome Sequence of Acinetobacter nectaris CIP 110549.</title>
        <authorList>
            <consortium name="The Broad Institute Genomics Platform"/>
            <consortium name="The Broad Institute Genome Sequencing Center for Infectious Disease"/>
            <person name="Cerqueira G."/>
            <person name="Feldgarden M."/>
            <person name="Courvalin P."/>
            <person name="Grillot-Courvalin C."/>
            <person name="Clermont D."/>
            <person name="Rocha E."/>
            <person name="Yoon E.-J."/>
            <person name="Nemec A."/>
            <person name="Young S.K."/>
            <person name="Zeng Q."/>
            <person name="Gargeya S."/>
            <person name="Fitzgerald M."/>
            <person name="Abouelleil A."/>
            <person name="Alvarado L."/>
            <person name="Berlin A.M."/>
            <person name="Chapman S.B."/>
            <person name="Gainer-Dewar J."/>
            <person name="Goldberg J."/>
            <person name="Gnerre S."/>
            <person name="Griggs A."/>
            <person name="Gujja S."/>
            <person name="Hansen M."/>
            <person name="Howarth C."/>
            <person name="Imamovic A."/>
            <person name="Ireland A."/>
            <person name="Larimer J."/>
            <person name="McCowan C."/>
            <person name="Murphy C."/>
            <person name="Pearson M."/>
            <person name="Poon T.W."/>
            <person name="Priest M."/>
            <person name="Roberts A."/>
            <person name="Saif S."/>
            <person name="Shea T."/>
            <person name="Sykes S."/>
            <person name="Wortman J."/>
            <person name="Nusbaum C."/>
            <person name="Birren B."/>
        </authorList>
    </citation>
    <scope>NUCLEOTIDE SEQUENCE [LARGE SCALE GENOMIC DNA]</scope>
    <source>
        <strain evidence="2 3">CIP 110549</strain>
    </source>
</reference>
<feature type="signal peptide" evidence="1">
    <location>
        <begin position="1"/>
        <end position="19"/>
    </location>
</feature>
<dbReference type="EMBL" id="AYER01000001">
    <property type="protein sequence ID" value="ESK41048.1"/>
    <property type="molecule type" value="Genomic_DNA"/>
</dbReference>
<feature type="chain" id="PRO_5004711376" evidence="1">
    <location>
        <begin position="20"/>
        <end position="160"/>
    </location>
</feature>
<keyword evidence="3" id="KW-1185">Reference proteome</keyword>
<gene>
    <name evidence="2" type="ORF">P256_00033</name>
</gene>
<evidence type="ECO:0000313" key="2">
    <source>
        <dbReference type="EMBL" id="ESK41048.1"/>
    </source>
</evidence>
<dbReference type="Proteomes" id="UP000023785">
    <property type="component" value="Unassembled WGS sequence"/>
</dbReference>
<protein>
    <submittedName>
        <fullName evidence="2">Uncharacterized protein</fullName>
    </submittedName>
</protein>
<dbReference type="OrthoDB" id="6711865at2"/>
<dbReference type="STRING" id="1392540.P256_00033"/>